<dbReference type="OMA" id="VLFVWDE"/>
<dbReference type="Proteomes" id="UP000002640">
    <property type="component" value="Unassembled WGS sequence"/>
</dbReference>
<evidence type="ECO:0000256" key="2">
    <source>
        <dbReference type="SAM" id="MobiDB-lite"/>
    </source>
</evidence>
<evidence type="ECO:0000313" key="4">
    <source>
        <dbReference type="Proteomes" id="UP000002640"/>
    </source>
</evidence>
<dbReference type="RefSeq" id="XP_009527181.1">
    <property type="nucleotide sequence ID" value="XM_009528886.1"/>
</dbReference>
<dbReference type="EMBL" id="JH159154">
    <property type="protein sequence ID" value="EGZ18123.1"/>
    <property type="molecule type" value="Genomic_DNA"/>
</dbReference>
<keyword evidence="4" id="KW-1185">Reference proteome</keyword>
<dbReference type="KEGG" id="psoj:PHYSODRAFT_560465"/>
<gene>
    <name evidence="3" type="ORF">PHYSODRAFT_560465</name>
</gene>
<dbReference type="GeneID" id="20663489"/>
<keyword evidence="1" id="KW-0175">Coiled coil</keyword>
<evidence type="ECO:0000313" key="3">
    <source>
        <dbReference type="EMBL" id="EGZ18123.1"/>
    </source>
</evidence>
<evidence type="ECO:0000256" key="1">
    <source>
        <dbReference type="SAM" id="Coils"/>
    </source>
</evidence>
<feature type="coiled-coil region" evidence="1">
    <location>
        <begin position="190"/>
        <end position="217"/>
    </location>
</feature>
<evidence type="ECO:0008006" key="5">
    <source>
        <dbReference type="Google" id="ProtNLM"/>
    </source>
</evidence>
<name>G4ZI74_PHYSP</name>
<sequence>MMASHPRNFDRTPAPFSDTVIGSVLTRAAAPGYHLPRSSNHHTIRRHHHHSPNAAFQHRQPQYSTPSSTVLLPPIRKLSPSAHSATNAAEPADKFPLRPVPRRLQEDATPAPPVRRFAPNHLGQVTLPYPSRPAAGFAPAESPSRAVAAAEATLSIHRNDATKQQKRKRRVSVKSEACREQCRTNQARYRQKQREYVAKLESTVTQLRDEIPMLEVQRRRLRYDSKQRVWDVVVEYFQLFRHGVCDSSEQGSAIPSDVLRTSEAQQQLMFLRSTMAPDVEFCNVSGVEVLMEHWCRMSEYHENLKFELEHMEKVSESIVTAKAMLTVTITKTTLECVFPHLMGSENVEDLSLAVKILGHTLVYPCSVLFVWDEATSLVVRLETDIDMATPLLGLLGNLKDVSRVVQGATMVPSNFIDATAH</sequence>
<proteinExistence type="predicted"/>
<accession>G4ZI74</accession>
<feature type="region of interest" description="Disordered" evidence="2">
    <location>
        <begin position="32"/>
        <end position="70"/>
    </location>
</feature>
<dbReference type="CDD" id="cd14688">
    <property type="entry name" value="bZIP_YAP"/>
    <property type="match status" value="1"/>
</dbReference>
<reference evidence="3 4" key="1">
    <citation type="journal article" date="2006" name="Science">
        <title>Phytophthora genome sequences uncover evolutionary origins and mechanisms of pathogenesis.</title>
        <authorList>
            <person name="Tyler B.M."/>
            <person name="Tripathy S."/>
            <person name="Zhang X."/>
            <person name="Dehal P."/>
            <person name="Jiang R.H."/>
            <person name="Aerts A."/>
            <person name="Arredondo F.D."/>
            <person name="Baxter L."/>
            <person name="Bensasson D."/>
            <person name="Beynon J.L."/>
            <person name="Chapman J."/>
            <person name="Damasceno C.M."/>
            <person name="Dorrance A.E."/>
            <person name="Dou D."/>
            <person name="Dickerman A.W."/>
            <person name="Dubchak I.L."/>
            <person name="Garbelotto M."/>
            <person name="Gijzen M."/>
            <person name="Gordon S.G."/>
            <person name="Govers F."/>
            <person name="Grunwald N.J."/>
            <person name="Huang W."/>
            <person name="Ivors K.L."/>
            <person name="Jones R.W."/>
            <person name="Kamoun S."/>
            <person name="Krampis K."/>
            <person name="Lamour K.H."/>
            <person name="Lee M.K."/>
            <person name="McDonald W.H."/>
            <person name="Medina M."/>
            <person name="Meijer H.J."/>
            <person name="Nordberg E.K."/>
            <person name="Maclean D.J."/>
            <person name="Ospina-Giraldo M.D."/>
            <person name="Morris P.F."/>
            <person name="Phuntumart V."/>
            <person name="Putnam N.H."/>
            <person name="Rash S."/>
            <person name="Rose J.K."/>
            <person name="Sakihama Y."/>
            <person name="Salamov A.A."/>
            <person name="Savidor A."/>
            <person name="Scheuring C.F."/>
            <person name="Smith B.M."/>
            <person name="Sobral B.W."/>
            <person name="Terry A."/>
            <person name="Torto-Alalibo T.A."/>
            <person name="Win J."/>
            <person name="Xu Z."/>
            <person name="Zhang H."/>
            <person name="Grigoriev I.V."/>
            <person name="Rokhsar D.S."/>
            <person name="Boore J.L."/>
        </authorList>
    </citation>
    <scope>NUCLEOTIDE SEQUENCE [LARGE SCALE GENOMIC DNA]</scope>
    <source>
        <strain evidence="3 4">P6497</strain>
    </source>
</reference>
<feature type="compositionally biased region" description="Basic residues" evidence="2">
    <location>
        <begin position="39"/>
        <end position="51"/>
    </location>
</feature>
<dbReference type="AlphaFoldDB" id="G4ZI74"/>
<organism evidence="3 4">
    <name type="scientific">Phytophthora sojae (strain P6497)</name>
    <name type="common">Soybean stem and root rot agent</name>
    <name type="synonym">Phytophthora megasperma f. sp. glycines</name>
    <dbReference type="NCBI Taxonomy" id="1094619"/>
    <lineage>
        <taxon>Eukaryota</taxon>
        <taxon>Sar</taxon>
        <taxon>Stramenopiles</taxon>
        <taxon>Oomycota</taxon>
        <taxon>Peronosporomycetes</taxon>
        <taxon>Peronosporales</taxon>
        <taxon>Peronosporaceae</taxon>
        <taxon>Phytophthora</taxon>
    </lineage>
</organism>
<protein>
    <recommendedName>
        <fullName evidence="5">BZIP domain-containing protein</fullName>
    </recommendedName>
</protein>
<feature type="compositionally biased region" description="Polar residues" evidence="2">
    <location>
        <begin position="59"/>
        <end position="70"/>
    </location>
</feature>
<dbReference type="InParanoid" id="G4ZI74"/>